<dbReference type="EMBL" id="BAAAQM010000003">
    <property type="protein sequence ID" value="GAA1954787.1"/>
    <property type="molecule type" value="Genomic_DNA"/>
</dbReference>
<evidence type="ECO:0000313" key="2">
    <source>
        <dbReference type="EMBL" id="GAA1954787.1"/>
    </source>
</evidence>
<dbReference type="Proteomes" id="UP001499854">
    <property type="component" value="Unassembled WGS sequence"/>
</dbReference>
<organism evidence="2 3">
    <name type="scientific">Catenulispora subtropica</name>
    <dbReference type="NCBI Taxonomy" id="450798"/>
    <lineage>
        <taxon>Bacteria</taxon>
        <taxon>Bacillati</taxon>
        <taxon>Actinomycetota</taxon>
        <taxon>Actinomycetes</taxon>
        <taxon>Catenulisporales</taxon>
        <taxon>Catenulisporaceae</taxon>
        <taxon>Catenulispora</taxon>
    </lineage>
</organism>
<comment type="caution">
    <text evidence="2">The sequence shown here is derived from an EMBL/GenBank/DDBJ whole genome shotgun (WGS) entry which is preliminary data.</text>
</comment>
<gene>
    <name evidence="2" type="ORF">GCM10009838_07900</name>
</gene>
<proteinExistence type="predicted"/>
<accession>A0ABP5C1J8</accession>
<feature type="compositionally biased region" description="Polar residues" evidence="1">
    <location>
        <begin position="51"/>
        <end position="62"/>
    </location>
</feature>
<name>A0ABP5C1J8_9ACTN</name>
<evidence type="ECO:0000313" key="3">
    <source>
        <dbReference type="Proteomes" id="UP001499854"/>
    </source>
</evidence>
<sequence length="62" mass="6558">MGAARDRSLARFGTALGLGAESGWGRGTVQNGNGSYGSSRADALRLDRGKSQSPYIQSERQQ</sequence>
<evidence type="ECO:0000256" key="1">
    <source>
        <dbReference type="SAM" id="MobiDB-lite"/>
    </source>
</evidence>
<reference evidence="3" key="1">
    <citation type="journal article" date="2019" name="Int. J. Syst. Evol. Microbiol.">
        <title>The Global Catalogue of Microorganisms (GCM) 10K type strain sequencing project: providing services to taxonomists for standard genome sequencing and annotation.</title>
        <authorList>
            <consortium name="The Broad Institute Genomics Platform"/>
            <consortium name="The Broad Institute Genome Sequencing Center for Infectious Disease"/>
            <person name="Wu L."/>
            <person name="Ma J."/>
        </authorList>
    </citation>
    <scope>NUCLEOTIDE SEQUENCE [LARGE SCALE GENOMIC DNA]</scope>
    <source>
        <strain evidence="3">JCM 16013</strain>
    </source>
</reference>
<protein>
    <submittedName>
        <fullName evidence="2">Uncharacterized protein</fullName>
    </submittedName>
</protein>
<feature type="compositionally biased region" description="Polar residues" evidence="1">
    <location>
        <begin position="28"/>
        <end position="38"/>
    </location>
</feature>
<feature type="region of interest" description="Disordered" evidence="1">
    <location>
        <begin position="23"/>
        <end position="62"/>
    </location>
</feature>
<keyword evidence="3" id="KW-1185">Reference proteome</keyword>